<dbReference type="PANTHER" id="PTHR36449:SF1">
    <property type="entry name" value="ACETYLTRANSFERASE"/>
    <property type="match status" value="1"/>
</dbReference>
<evidence type="ECO:0000256" key="1">
    <source>
        <dbReference type="ARBA" id="ARBA00022491"/>
    </source>
</evidence>
<evidence type="ECO:0000256" key="4">
    <source>
        <dbReference type="ARBA" id="ARBA00023315"/>
    </source>
</evidence>
<dbReference type="InterPro" id="IPR000182">
    <property type="entry name" value="GNAT_dom"/>
</dbReference>
<dbReference type="InterPro" id="IPR016181">
    <property type="entry name" value="Acyl_CoA_acyltransferase"/>
</dbReference>
<dbReference type="SUPFAM" id="SSF55729">
    <property type="entry name" value="Acyl-CoA N-acyltransferases (Nat)"/>
    <property type="match status" value="1"/>
</dbReference>
<keyword evidence="3 7" id="KW-0808">Transferase</keyword>
<gene>
    <name evidence="7" type="ORF">DXC81_03360</name>
</gene>
<evidence type="ECO:0000256" key="5">
    <source>
        <dbReference type="ARBA" id="ARBA00049880"/>
    </source>
</evidence>
<keyword evidence="2" id="KW-1277">Toxin-antitoxin system</keyword>
<reference evidence="7 8" key="1">
    <citation type="submission" date="2018-08" db="EMBL/GenBank/DDBJ databases">
        <title>A genome reference for cultivated species of the human gut microbiota.</title>
        <authorList>
            <person name="Zou Y."/>
            <person name="Xue W."/>
            <person name="Luo G."/>
        </authorList>
    </citation>
    <scope>NUCLEOTIDE SEQUENCE [LARGE SCALE GENOMIC DNA]</scope>
    <source>
        <strain evidence="7 8">TF08-14</strain>
    </source>
</reference>
<dbReference type="GO" id="GO:0016747">
    <property type="term" value="F:acyltransferase activity, transferring groups other than amino-acyl groups"/>
    <property type="evidence" value="ECO:0007669"/>
    <property type="project" value="InterPro"/>
</dbReference>
<keyword evidence="4" id="KW-0012">Acyltransferase</keyword>
<organism evidence="7 8">
    <name type="scientific">Collinsella tanakaei</name>
    <dbReference type="NCBI Taxonomy" id="626935"/>
    <lineage>
        <taxon>Bacteria</taxon>
        <taxon>Bacillati</taxon>
        <taxon>Actinomycetota</taxon>
        <taxon>Coriobacteriia</taxon>
        <taxon>Coriobacteriales</taxon>
        <taxon>Coriobacteriaceae</taxon>
        <taxon>Collinsella</taxon>
    </lineage>
</organism>
<evidence type="ECO:0000313" key="8">
    <source>
        <dbReference type="Proteomes" id="UP000260943"/>
    </source>
</evidence>
<proteinExistence type="predicted"/>
<dbReference type="AlphaFoldDB" id="A0A3E4QVE2"/>
<sequence>MTAEFSRPVQLAVGEGIEGFHCGVEIVDSWAARHAATARVRGTAVVYVSRCAGRVAGFYALSTHSVVRSDIGGGWLSRNAPSQVPAVLLGMLGVDDDFKGMGLGAALLRDAIVNASKVAAIAGARALVVDPVDDSAAAFYARFGFSRIGDSGRMAIKL</sequence>
<name>A0A3E4QVE2_9ACTN</name>
<dbReference type="EMBL" id="QSRJ01000003">
    <property type="protein sequence ID" value="RGL11165.1"/>
    <property type="molecule type" value="Genomic_DNA"/>
</dbReference>
<keyword evidence="1" id="KW-0678">Repressor</keyword>
<evidence type="ECO:0000256" key="3">
    <source>
        <dbReference type="ARBA" id="ARBA00022679"/>
    </source>
</evidence>
<dbReference type="Gene3D" id="3.40.630.30">
    <property type="match status" value="1"/>
</dbReference>
<dbReference type="PROSITE" id="PS51186">
    <property type="entry name" value="GNAT"/>
    <property type="match status" value="1"/>
</dbReference>
<evidence type="ECO:0000313" key="7">
    <source>
        <dbReference type="EMBL" id="RGL11165.1"/>
    </source>
</evidence>
<protein>
    <submittedName>
        <fullName evidence="7">GNAT family N-acetyltransferase</fullName>
    </submittedName>
</protein>
<accession>A0A3E4QVE2</accession>
<evidence type="ECO:0000256" key="2">
    <source>
        <dbReference type="ARBA" id="ARBA00022649"/>
    </source>
</evidence>
<dbReference type="Proteomes" id="UP000260943">
    <property type="component" value="Unassembled WGS sequence"/>
</dbReference>
<dbReference type="Pfam" id="PF13508">
    <property type="entry name" value="Acetyltransf_7"/>
    <property type="match status" value="1"/>
</dbReference>
<comment type="catalytic activity">
    <reaction evidence="5">
        <text>glycyl-tRNA(Gly) + acetyl-CoA = N-acetylglycyl-tRNA(Gly) + CoA + H(+)</text>
        <dbReference type="Rhea" id="RHEA:81867"/>
        <dbReference type="Rhea" id="RHEA-COMP:9683"/>
        <dbReference type="Rhea" id="RHEA-COMP:19766"/>
        <dbReference type="ChEBI" id="CHEBI:15378"/>
        <dbReference type="ChEBI" id="CHEBI:57287"/>
        <dbReference type="ChEBI" id="CHEBI:57288"/>
        <dbReference type="ChEBI" id="CHEBI:78522"/>
        <dbReference type="ChEBI" id="CHEBI:232036"/>
    </reaction>
</comment>
<dbReference type="RefSeq" id="WP_117679175.1">
    <property type="nucleotide sequence ID" value="NZ_QSRJ01000003.1"/>
</dbReference>
<feature type="domain" description="N-acetyltransferase" evidence="6">
    <location>
        <begin position="1"/>
        <end position="158"/>
    </location>
</feature>
<evidence type="ECO:0000259" key="6">
    <source>
        <dbReference type="PROSITE" id="PS51186"/>
    </source>
</evidence>
<dbReference type="PANTHER" id="PTHR36449">
    <property type="entry name" value="ACETYLTRANSFERASE-RELATED"/>
    <property type="match status" value="1"/>
</dbReference>
<comment type="caution">
    <text evidence="7">The sequence shown here is derived from an EMBL/GenBank/DDBJ whole genome shotgun (WGS) entry which is preliminary data.</text>
</comment>